<dbReference type="Proteomes" id="UP000013525">
    <property type="component" value="Unassembled WGS sequence"/>
</dbReference>
<name>R7WLV2_9NOCA</name>
<dbReference type="AlphaFoldDB" id="R7WLV2"/>
<protein>
    <submittedName>
        <fullName evidence="1">Uncharacterized protein</fullName>
    </submittedName>
</protein>
<sequence length="37" mass="4263">MDFGMQRKQDMENLIALAFAIIDRLDVGDPIVQEGRR</sequence>
<comment type="caution">
    <text evidence="1">The sequence shown here is derived from an EMBL/GenBank/DDBJ whole genome shotgun (WGS) entry which is preliminary data.</text>
</comment>
<accession>R7WLV2</accession>
<reference evidence="1 2" key="1">
    <citation type="journal article" date="2013" name="Genome Announc.">
        <title>Draft Genome Sequence of Rhodococcus rhodnii Strain LMG5362, a Symbiont of Rhodnius prolixus (Hemiptera, Reduviidae, Triatominae), the Principle Vector of Trypanosoma cruzi.</title>
        <authorList>
            <person name="Pachebat J.A."/>
            <person name="van Keulen G."/>
            <person name="Whitten M.M."/>
            <person name="Girdwood S."/>
            <person name="Del Sol R."/>
            <person name="Dyson P.J."/>
            <person name="Facey P.D."/>
        </authorList>
    </citation>
    <scope>NUCLEOTIDE SEQUENCE [LARGE SCALE GENOMIC DNA]</scope>
    <source>
        <strain evidence="1 2">LMG 5362</strain>
    </source>
</reference>
<gene>
    <name evidence="1" type="ORF">Rrhod_2373</name>
</gene>
<dbReference type="EMBL" id="APMY01000071">
    <property type="protein sequence ID" value="EOM76273.1"/>
    <property type="molecule type" value="Genomic_DNA"/>
</dbReference>
<proteinExistence type="predicted"/>
<keyword evidence="2" id="KW-1185">Reference proteome</keyword>
<evidence type="ECO:0000313" key="1">
    <source>
        <dbReference type="EMBL" id="EOM76273.1"/>
    </source>
</evidence>
<evidence type="ECO:0000313" key="2">
    <source>
        <dbReference type="Proteomes" id="UP000013525"/>
    </source>
</evidence>
<organism evidence="1 2">
    <name type="scientific">Rhodococcus rhodnii LMG 5362</name>
    <dbReference type="NCBI Taxonomy" id="1273125"/>
    <lineage>
        <taxon>Bacteria</taxon>
        <taxon>Bacillati</taxon>
        <taxon>Actinomycetota</taxon>
        <taxon>Actinomycetes</taxon>
        <taxon>Mycobacteriales</taxon>
        <taxon>Nocardiaceae</taxon>
        <taxon>Rhodococcus</taxon>
    </lineage>
</organism>